<evidence type="ECO:0000256" key="1">
    <source>
        <dbReference type="SAM" id="MobiDB-lite"/>
    </source>
</evidence>
<dbReference type="RefSeq" id="WP_306767635.1">
    <property type="nucleotide sequence ID" value="NZ_PITP01000802.1"/>
</dbReference>
<dbReference type="AlphaFoldDB" id="A0AAP8HTT3"/>
<feature type="region of interest" description="Disordered" evidence="1">
    <location>
        <begin position="42"/>
        <end position="68"/>
    </location>
</feature>
<accession>A0AAP8HTT3</accession>
<evidence type="ECO:0000313" key="4">
    <source>
        <dbReference type="Proteomes" id="UP000233549"/>
    </source>
</evidence>
<evidence type="ECO:0000313" key="3">
    <source>
        <dbReference type="EMBL" id="PKD78286.1"/>
    </source>
</evidence>
<evidence type="ECO:0000259" key="2">
    <source>
        <dbReference type="Pfam" id="PF16485"/>
    </source>
</evidence>
<comment type="caution">
    <text evidence="3">The sequence shown here is derived from an EMBL/GenBank/DDBJ whole genome shotgun (WGS) entry which is preliminary data.</text>
</comment>
<proteinExistence type="predicted"/>
<feature type="domain" description="Protealysin N-terminal propeptide" evidence="2">
    <location>
        <begin position="7"/>
        <end position="44"/>
    </location>
</feature>
<dbReference type="Proteomes" id="UP000233549">
    <property type="component" value="Unassembled WGS sequence"/>
</dbReference>
<dbReference type="Gene3D" id="3.10.170.10">
    <property type="match status" value="1"/>
</dbReference>
<name>A0AAP8HTT3_ECOLX</name>
<reference evidence="3 4" key="1">
    <citation type="submission" date="2017-12" db="EMBL/GenBank/DDBJ databases">
        <title>Rapid rising of carbapenem-resistant Enterobacteriaceae(CRE) and emergence of colistin resistance genemcr-1 in CRE in the hospital of Henan, China.</title>
        <authorList>
            <person name="Sun Q."/>
            <person name="Zhang R."/>
            <person name="Li Y."/>
            <person name="Shen Y."/>
            <person name="Zhang Y."/>
            <person name="Yang J."/>
            <person name="Shu L."/>
            <person name="Zhou H."/>
            <person name="Wang Y."/>
            <person name="Wang B."/>
            <person name="Shen Z."/>
        </authorList>
    </citation>
    <scope>NUCLEOTIDE SEQUENCE [LARGE SCALE GENOMIC DNA]</scope>
    <source>
        <strain evidence="3 4">3512</strain>
    </source>
</reference>
<dbReference type="EMBL" id="PITP01000802">
    <property type="protein sequence ID" value="PKD78286.1"/>
    <property type="molecule type" value="Genomic_DNA"/>
</dbReference>
<organism evidence="3 4">
    <name type="scientific">Escherichia coli</name>
    <dbReference type="NCBI Taxonomy" id="562"/>
    <lineage>
        <taxon>Bacteria</taxon>
        <taxon>Pseudomonadati</taxon>
        <taxon>Pseudomonadota</taxon>
        <taxon>Gammaproteobacteria</taxon>
        <taxon>Enterobacterales</taxon>
        <taxon>Enterobacteriaceae</taxon>
        <taxon>Escherichia</taxon>
    </lineage>
</organism>
<feature type="compositionally biased region" description="Basic and acidic residues" evidence="1">
    <location>
        <begin position="49"/>
        <end position="68"/>
    </location>
</feature>
<protein>
    <submittedName>
        <fullName evidence="3">Peptidase M4 family protein</fullName>
    </submittedName>
</protein>
<feature type="non-terminal residue" evidence="3">
    <location>
        <position position="68"/>
    </location>
</feature>
<gene>
    <name evidence="3" type="ORF">CWS33_31065</name>
</gene>
<dbReference type="Pfam" id="PF16485">
    <property type="entry name" value="PLN_propep"/>
    <property type="match status" value="1"/>
</dbReference>
<dbReference type="InterPro" id="IPR032475">
    <property type="entry name" value="Protealysin_N_PP"/>
</dbReference>
<sequence length="68" mass="7732">MPAQRMRSVIPPYMLRRIIEHGNAPQRDCALHTLNHVQSLLGNKPLRSPTEKNARAGEALRDIYDAQN</sequence>